<dbReference type="PIRSF" id="PIRSF006092">
    <property type="entry name" value="GreA_GreB"/>
    <property type="match status" value="1"/>
</dbReference>
<dbReference type="SUPFAM" id="SSF46557">
    <property type="entry name" value="GreA transcript cleavage protein, N-terminal domain"/>
    <property type="match status" value="1"/>
</dbReference>
<evidence type="ECO:0000256" key="5">
    <source>
        <dbReference type="ARBA" id="ARBA00023163"/>
    </source>
</evidence>
<dbReference type="GO" id="GO:0032784">
    <property type="term" value="P:regulation of DNA-templated transcription elongation"/>
    <property type="evidence" value="ECO:0007669"/>
    <property type="project" value="UniProtKB-UniRule"/>
</dbReference>
<dbReference type="OrthoDB" id="9808774at2"/>
<dbReference type="PROSITE" id="PS00830">
    <property type="entry name" value="GREAB_2"/>
    <property type="match status" value="1"/>
</dbReference>
<dbReference type="NCBIfam" id="NF001261">
    <property type="entry name" value="PRK00226.1-2"/>
    <property type="match status" value="1"/>
</dbReference>
<dbReference type="InterPro" id="IPR028624">
    <property type="entry name" value="Tscrpt_elong_fac_GreA/B"/>
</dbReference>
<keyword evidence="4 8" id="KW-0238">DNA-binding</keyword>
<reference evidence="12 13" key="1">
    <citation type="submission" date="2017-10" db="EMBL/GenBank/DDBJ databases">
        <title>Draft genome of Longibacter Salinarum.</title>
        <authorList>
            <person name="Goh K.M."/>
            <person name="Shamsir M.S."/>
            <person name="Lim S.W."/>
        </authorList>
    </citation>
    <scope>NUCLEOTIDE SEQUENCE [LARGE SCALE GENOMIC DNA]</scope>
    <source>
        <strain evidence="12 13">KCTC 52045</strain>
    </source>
</reference>
<dbReference type="Gene3D" id="1.10.287.180">
    <property type="entry name" value="Transcription elongation factor, GreA/GreB, N-terminal domain"/>
    <property type="match status" value="1"/>
</dbReference>
<dbReference type="GO" id="GO:0070063">
    <property type="term" value="F:RNA polymerase binding"/>
    <property type="evidence" value="ECO:0007669"/>
    <property type="project" value="InterPro"/>
</dbReference>
<comment type="caution">
    <text evidence="12">The sequence shown here is derived from an EMBL/GenBank/DDBJ whole genome shotgun (WGS) entry which is preliminary data.</text>
</comment>
<dbReference type="SUPFAM" id="SSF54534">
    <property type="entry name" value="FKBP-like"/>
    <property type="match status" value="1"/>
</dbReference>
<accession>A0A2A8D241</accession>
<dbReference type="Pfam" id="PF03449">
    <property type="entry name" value="GreA_GreB_N"/>
    <property type="match status" value="1"/>
</dbReference>
<evidence type="ECO:0000259" key="11">
    <source>
        <dbReference type="Pfam" id="PF03449"/>
    </source>
</evidence>
<dbReference type="PANTHER" id="PTHR30437">
    <property type="entry name" value="TRANSCRIPTION ELONGATION FACTOR GREA"/>
    <property type="match status" value="1"/>
</dbReference>
<dbReference type="Pfam" id="PF01272">
    <property type="entry name" value="GreA_GreB"/>
    <property type="match status" value="1"/>
</dbReference>
<dbReference type="FunFam" id="1.10.287.180:FF:000001">
    <property type="entry name" value="Transcription elongation factor GreA"/>
    <property type="match status" value="1"/>
</dbReference>
<dbReference type="PROSITE" id="PS00829">
    <property type="entry name" value="GREAB_1"/>
    <property type="match status" value="1"/>
</dbReference>
<comment type="function">
    <text evidence="6 8 9">Necessary for efficient RNA polymerase transcription elongation past template-encoded arresting sites. The arresting sites in DNA have the property of trapping a certain fraction of elongating RNA polymerases that pass through, resulting in locked ternary complexes. Cleavage of the nascent transcript by cleavage factors such as GreA or GreB allows the resumption of elongation from the new 3'terminus. GreA releases sequences of 2 to 3 nucleotides.</text>
</comment>
<dbReference type="HAMAP" id="MF_00105">
    <property type="entry name" value="GreA_GreB"/>
    <property type="match status" value="1"/>
</dbReference>
<evidence type="ECO:0000256" key="3">
    <source>
        <dbReference type="ARBA" id="ARBA00023015"/>
    </source>
</evidence>
<dbReference type="InterPro" id="IPR036953">
    <property type="entry name" value="GreA/GreB_C_sf"/>
</dbReference>
<evidence type="ECO:0000256" key="7">
    <source>
        <dbReference type="ARBA" id="ARBA00030776"/>
    </source>
</evidence>
<dbReference type="FunFam" id="3.10.50.30:FF:000001">
    <property type="entry name" value="Transcription elongation factor GreA"/>
    <property type="match status" value="1"/>
</dbReference>
<organism evidence="12 13">
    <name type="scientific">Longibacter salinarum</name>
    <dbReference type="NCBI Taxonomy" id="1850348"/>
    <lineage>
        <taxon>Bacteria</taxon>
        <taxon>Pseudomonadati</taxon>
        <taxon>Rhodothermota</taxon>
        <taxon>Rhodothermia</taxon>
        <taxon>Rhodothermales</taxon>
        <taxon>Salisaetaceae</taxon>
        <taxon>Longibacter</taxon>
    </lineage>
</organism>
<keyword evidence="12" id="KW-0648">Protein biosynthesis</keyword>
<evidence type="ECO:0000313" key="12">
    <source>
        <dbReference type="EMBL" id="PEN14986.1"/>
    </source>
</evidence>
<dbReference type="InterPro" id="IPR006359">
    <property type="entry name" value="Tscrpt_elong_fac_GreA"/>
</dbReference>
<gene>
    <name evidence="8" type="primary">greA</name>
    <name evidence="12" type="ORF">CRI94_01455</name>
</gene>
<proteinExistence type="inferred from homology"/>
<dbReference type="AlphaFoldDB" id="A0A2A8D241"/>
<sequence>MTKDKPVYLTEEGLQDLKEELRFLKTKERARIADAIAEARAKGDISENAEYDAAKEEQGKLEARISKLEDTIARARLVDEKTVDTSKAYILSKVTVENVDSGAEQTYTLVSEQEADISENKISVDSPIGSGLLGKEEGDTIEIDVPAGSVKLKIKDISR</sequence>
<feature type="domain" description="Transcription elongation factor GreA/GreB C-terminal" evidence="10">
    <location>
        <begin position="86"/>
        <end position="158"/>
    </location>
</feature>
<evidence type="ECO:0000256" key="6">
    <source>
        <dbReference type="ARBA" id="ARBA00024916"/>
    </source>
</evidence>
<dbReference type="Proteomes" id="UP000220102">
    <property type="component" value="Unassembled WGS sequence"/>
</dbReference>
<dbReference type="PANTHER" id="PTHR30437:SF4">
    <property type="entry name" value="TRANSCRIPTION ELONGATION FACTOR GREA"/>
    <property type="match status" value="1"/>
</dbReference>
<keyword evidence="13" id="KW-1185">Reference proteome</keyword>
<feature type="domain" description="Transcription elongation factor GreA/GreB N-terminal" evidence="11">
    <location>
        <begin position="7"/>
        <end position="76"/>
    </location>
</feature>
<name>A0A2A8D241_9BACT</name>
<dbReference type="GO" id="GO:0006354">
    <property type="term" value="P:DNA-templated transcription elongation"/>
    <property type="evidence" value="ECO:0007669"/>
    <property type="project" value="TreeGrafter"/>
</dbReference>
<evidence type="ECO:0000256" key="4">
    <source>
        <dbReference type="ARBA" id="ARBA00023125"/>
    </source>
</evidence>
<evidence type="ECO:0000313" key="13">
    <source>
        <dbReference type="Proteomes" id="UP000220102"/>
    </source>
</evidence>
<comment type="similarity">
    <text evidence="1 8 9">Belongs to the GreA/GreB family.</text>
</comment>
<dbReference type="RefSeq" id="WP_098073885.1">
    <property type="nucleotide sequence ID" value="NZ_PDEQ01000001.1"/>
</dbReference>
<protein>
    <recommendedName>
        <fullName evidence="2 8">Transcription elongation factor GreA</fullName>
    </recommendedName>
    <alternativeName>
        <fullName evidence="7 8">Transcript cleavage factor GreA</fullName>
    </alternativeName>
</protein>
<evidence type="ECO:0000256" key="9">
    <source>
        <dbReference type="RuleBase" id="RU000556"/>
    </source>
</evidence>
<keyword evidence="3 8" id="KW-0805">Transcription regulation</keyword>
<dbReference type="NCBIfam" id="NF001263">
    <property type="entry name" value="PRK00226.1-4"/>
    <property type="match status" value="1"/>
</dbReference>
<dbReference type="InterPro" id="IPR036805">
    <property type="entry name" value="Tscrpt_elong_fac_GreA/B_N_sf"/>
</dbReference>
<dbReference type="EMBL" id="PDEQ01000001">
    <property type="protein sequence ID" value="PEN14986.1"/>
    <property type="molecule type" value="Genomic_DNA"/>
</dbReference>
<dbReference type="GO" id="GO:0003677">
    <property type="term" value="F:DNA binding"/>
    <property type="evidence" value="ECO:0007669"/>
    <property type="project" value="UniProtKB-UniRule"/>
</dbReference>
<keyword evidence="12" id="KW-0251">Elongation factor</keyword>
<dbReference type="NCBIfam" id="TIGR01462">
    <property type="entry name" value="greA"/>
    <property type="match status" value="1"/>
</dbReference>
<dbReference type="InterPro" id="IPR022691">
    <property type="entry name" value="Tscrpt_elong_fac_GreA/B_N"/>
</dbReference>
<dbReference type="InterPro" id="IPR018151">
    <property type="entry name" value="TF_GreA/GreB_CS"/>
</dbReference>
<dbReference type="InterPro" id="IPR001437">
    <property type="entry name" value="Tscrpt_elong_fac_GreA/B_C"/>
</dbReference>
<evidence type="ECO:0000256" key="2">
    <source>
        <dbReference type="ARBA" id="ARBA00013729"/>
    </source>
</evidence>
<dbReference type="GO" id="GO:0003746">
    <property type="term" value="F:translation elongation factor activity"/>
    <property type="evidence" value="ECO:0007669"/>
    <property type="project" value="UniProtKB-KW"/>
</dbReference>
<dbReference type="InterPro" id="IPR023459">
    <property type="entry name" value="Tscrpt_elong_fac_GreA/B_fam"/>
</dbReference>
<dbReference type="Gene3D" id="3.10.50.30">
    <property type="entry name" value="Transcription elongation factor, GreA/GreB, C-terminal domain"/>
    <property type="match status" value="1"/>
</dbReference>
<evidence type="ECO:0000256" key="8">
    <source>
        <dbReference type="HAMAP-Rule" id="MF_00105"/>
    </source>
</evidence>
<keyword evidence="5 8" id="KW-0804">Transcription</keyword>
<evidence type="ECO:0000256" key="1">
    <source>
        <dbReference type="ARBA" id="ARBA00008213"/>
    </source>
</evidence>
<evidence type="ECO:0000259" key="10">
    <source>
        <dbReference type="Pfam" id="PF01272"/>
    </source>
</evidence>